<protein>
    <submittedName>
        <fullName evidence="1">Uncharacterized protein</fullName>
    </submittedName>
</protein>
<keyword evidence="2" id="KW-1185">Reference proteome</keyword>
<gene>
    <name evidence="1" type="ORF">M9458_000057</name>
</gene>
<evidence type="ECO:0000313" key="1">
    <source>
        <dbReference type="EMBL" id="KAL0202039.1"/>
    </source>
</evidence>
<comment type="caution">
    <text evidence="1">The sequence shown here is derived from an EMBL/GenBank/DDBJ whole genome shotgun (WGS) entry which is preliminary data.</text>
</comment>
<organism evidence="1 2">
    <name type="scientific">Cirrhinus mrigala</name>
    <name type="common">Mrigala</name>
    <dbReference type="NCBI Taxonomy" id="683832"/>
    <lineage>
        <taxon>Eukaryota</taxon>
        <taxon>Metazoa</taxon>
        <taxon>Chordata</taxon>
        <taxon>Craniata</taxon>
        <taxon>Vertebrata</taxon>
        <taxon>Euteleostomi</taxon>
        <taxon>Actinopterygii</taxon>
        <taxon>Neopterygii</taxon>
        <taxon>Teleostei</taxon>
        <taxon>Ostariophysi</taxon>
        <taxon>Cypriniformes</taxon>
        <taxon>Cyprinidae</taxon>
        <taxon>Labeoninae</taxon>
        <taxon>Labeonini</taxon>
        <taxon>Cirrhinus</taxon>
    </lineage>
</organism>
<dbReference type="EMBL" id="JAMKFB020000001">
    <property type="protein sequence ID" value="KAL0202039.1"/>
    <property type="molecule type" value="Genomic_DNA"/>
</dbReference>
<evidence type="ECO:0000313" key="2">
    <source>
        <dbReference type="Proteomes" id="UP001529510"/>
    </source>
</evidence>
<feature type="non-terminal residue" evidence="1">
    <location>
        <position position="1"/>
    </location>
</feature>
<dbReference type="Proteomes" id="UP001529510">
    <property type="component" value="Unassembled WGS sequence"/>
</dbReference>
<dbReference type="AlphaFoldDB" id="A0ABD0RU09"/>
<accession>A0ABD0RU09</accession>
<reference evidence="1 2" key="1">
    <citation type="submission" date="2024-05" db="EMBL/GenBank/DDBJ databases">
        <title>Genome sequencing and assembly of Indian major carp, Cirrhinus mrigala (Hamilton, 1822).</title>
        <authorList>
            <person name="Mohindra V."/>
            <person name="Chowdhury L.M."/>
            <person name="Lal K."/>
            <person name="Jena J.K."/>
        </authorList>
    </citation>
    <scope>NUCLEOTIDE SEQUENCE [LARGE SCALE GENOMIC DNA]</scope>
    <source>
        <strain evidence="1">CM1030</strain>
        <tissue evidence="1">Blood</tissue>
    </source>
</reference>
<name>A0ABD0RU09_CIRMR</name>
<proteinExistence type="predicted"/>
<sequence length="95" mass="10475">LAFPPGHLISFVSPPAYGLLARFTDYSLVSPPNRLRSPRIDPRLLHGQSSRLAFVIPVCYCSDPACLTMSLSRRLNKSLHVDLLASRLSLNVTVT</sequence>